<protein>
    <recommendedName>
        <fullName evidence="3">Fimbrial protein</fullName>
    </recommendedName>
</protein>
<proteinExistence type="predicted"/>
<dbReference type="Proteomes" id="UP000019194">
    <property type="component" value="Unassembled WGS sequence"/>
</dbReference>
<name>A0A7G2IY64_CITFR</name>
<sequence length="49" mass="5322">MPNQFYNVKGFYQNQGDWNLTAAPVAKPGVGSVKEGEFEASATVVAQFQ</sequence>
<reference evidence="1 2" key="1">
    <citation type="submission" date="2013-10" db="EMBL/GenBank/DDBJ databases">
        <title>Antibiotic resistance diversity of beta-lactamase producers in the General Hospital Vienna.</title>
        <authorList>
            <person name="Barisic I."/>
            <person name="Mitteregger D."/>
            <person name="Hirschl A.M."/>
            <person name="Noehammer C."/>
            <person name="Wiesinger-Mayr H."/>
        </authorList>
    </citation>
    <scope>NUCLEOTIDE SEQUENCE [LARGE SCALE GENOMIC DNA]</scope>
    <source>
        <strain evidence="1 2">ISC11</strain>
    </source>
</reference>
<dbReference type="Gene3D" id="2.60.40.1090">
    <property type="entry name" value="Fimbrial-type adhesion domain"/>
    <property type="match status" value="1"/>
</dbReference>
<accession>A0A7G2IY64</accession>
<dbReference type="AlphaFoldDB" id="A0A7G2IY64"/>
<dbReference type="EMBL" id="CBWP010000075">
    <property type="protein sequence ID" value="CDL40779.1"/>
    <property type="molecule type" value="Genomic_DNA"/>
</dbReference>
<dbReference type="GO" id="GO:0007155">
    <property type="term" value="P:cell adhesion"/>
    <property type="evidence" value="ECO:0007669"/>
    <property type="project" value="InterPro"/>
</dbReference>
<organism evidence="1 2">
    <name type="scientific">Citrobacter freundii</name>
    <dbReference type="NCBI Taxonomy" id="546"/>
    <lineage>
        <taxon>Bacteria</taxon>
        <taxon>Pseudomonadati</taxon>
        <taxon>Pseudomonadota</taxon>
        <taxon>Gammaproteobacteria</taxon>
        <taxon>Enterobacterales</taxon>
        <taxon>Enterobacteriaceae</taxon>
        <taxon>Citrobacter</taxon>
        <taxon>Citrobacter freundii complex</taxon>
    </lineage>
</organism>
<dbReference type="InterPro" id="IPR036937">
    <property type="entry name" value="Adhesion_dom_fimbrial_sf"/>
</dbReference>
<evidence type="ECO:0008006" key="3">
    <source>
        <dbReference type="Google" id="ProtNLM"/>
    </source>
</evidence>
<dbReference type="GO" id="GO:0009289">
    <property type="term" value="C:pilus"/>
    <property type="evidence" value="ECO:0007669"/>
    <property type="project" value="InterPro"/>
</dbReference>
<evidence type="ECO:0000313" key="2">
    <source>
        <dbReference type="Proteomes" id="UP000019194"/>
    </source>
</evidence>
<evidence type="ECO:0000313" key="1">
    <source>
        <dbReference type="EMBL" id="CDL40779.1"/>
    </source>
</evidence>
<comment type="caution">
    <text evidence="1">The sequence shown here is derived from an EMBL/GenBank/DDBJ whole genome shotgun (WGS) entry which is preliminary data.</text>
</comment>